<evidence type="ECO:0000313" key="2">
    <source>
        <dbReference type="Proteomes" id="UP000299102"/>
    </source>
</evidence>
<gene>
    <name evidence="1" type="ORF">EVAR_103313_1</name>
</gene>
<dbReference type="Proteomes" id="UP000299102">
    <property type="component" value="Unassembled WGS sequence"/>
</dbReference>
<sequence length="245" mass="27093">MGLVLDSYIGRRRSGVKRLSRCEDRVRFGPRPRAGAGAASTRPRIFDRHKRGGETAVREGRECRMRSWSVAAFRLVESNAASGCEKLQATATAADAPATAPRFISHGAGPAAETTVMKIKLMYSSKFGNRSHRYPKTYHRAGKCGSVERDAAATAGYSKIYIGLPTPAHRPRCRRAWSVWSSNRELHVVGTTIAADLDKAFDSQALAKGLSLIHYIVYHVDMNVYTRMNGIFRRVEGVTRLHASE</sequence>
<organism evidence="1 2">
    <name type="scientific">Eumeta variegata</name>
    <name type="common">Bagworm moth</name>
    <name type="synonym">Eumeta japonica</name>
    <dbReference type="NCBI Taxonomy" id="151549"/>
    <lineage>
        <taxon>Eukaryota</taxon>
        <taxon>Metazoa</taxon>
        <taxon>Ecdysozoa</taxon>
        <taxon>Arthropoda</taxon>
        <taxon>Hexapoda</taxon>
        <taxon>Insecta</taxon>
        <taxon>Pterygota</taxon>
        <taxon>Neoptera</taxon>
        <taxon>Endopterygota</taxon>
        <taxon>Lepidoptera</taxon>
        <taxon>Glossata</taxon>
        <taxon>Ditrysia</taxon>
        <taxon>Tineoidea</taxon>
        <taxon>Psychidae</taxon>
        <taxon>Oiketicinae</taxon>
        <taxon>Eumeta</taxon>
    </lineage>
</organism>
<accession>A0A4C1XNN0</accession>
<proteinExistence type="predicted"/>
<evidence type="ECO:0000313" key="1">
    <source>
        <dbReference type="EMBL" id="GBP65431.1"/>
    </source>
</evidence>
<dbReference type="AlphaFoldDB" id="A0A4C1XNN0"/>
<comment type="caution">
    <text evidence="1">The sequence shown here is derived from an EMBL/GenBank/DDBJ whole genome shotgun (WGS) entry which is preliminary data.</text>
</comment>
<reference evidence="1 2" key="1">
    <citation type="journal article" date="2019" name="Commun. Biol.">
        <title>The bagworm genome reveals a unique fibroin gene that provides high tensile strength.</title>
        <authorList>
            <person name="Kono N."/>
            <person name="Nakamura H."/>
            <person name="Ohtoshi R."/>
            <person name="Tomita M."/>
            <person name="Numata K."/>
            <person name="Arakawa K."/>
        </authorList>
    </citation>
    <scope>NUCLEOTIDE SEQUENCE [LARGE SCALE GENOMIC DNA]</scope>
</reference>
<keyword evidence="2" id="KW-1185">Reference proteome</keyword>
<dbReference type="EMBL" id="BGZK01000928">
    <property type="protein sequence ID" value="GBP65431.1"/>
    <property type="molecule type" value="Genomic_DNA"/>
</dbReference>
<name>A0A4C1XNN0_EUMVA</name>
<protein>
    <submittedName>
        <fullName evidence="1">Uncharacterized protein</fullName>
    </submittedName>
</protein>